<dbReference type="RefSeq" id="WP_344762697.1">
    <property type="nucleotide sequence ID" value="NZ_BAAAZE010000007.1"/>
</dbReference>
<dbReference type="Pfam" id="PF10636">
    <property type="entry name" value="hemP"/>
    <property type="match status" value="1"/>
</dbReference>
<comment type="caution">
    <text evidence="2">The sequence shown here is derived from an EMBL/GenBank/DDBJ whole genome shotgun (WGS) entry which is preliminary data.</text>
</comment>
<sequence length="61" mass="7109">MDLQKTQSDQDAPVTATAQSLAPTRYQSNDLFQQEREIEIEHHGRIYRMRVTHLNKLILTA</sequence>
<evidence type="ECO:0000256" key="1">
    <source>
        <dbReference type="SAM" id="MobiDB-lite"/>
    </source>
</evidence>
<feature type="region of interest" description="Disordered" evidence="1">
    <location>
        <begin position="1"/>
        <end position="28"/>
    </location>
</feature>
<protein>
    <recommendedName>
        <fullName evidence="4">Hemin uptake protein HemP</fullName>
    </recommendedName>
</protein>
<evidence type="ECO:0008006" key="4">
    <source>
        <dbReference type="Google" id="ProtNLM"/>
    </source>
</evidence>
<reference evidence="3" key="1">
    <citation type="journal article" date="2019" name="Int. J. Syst. Evol. Microbiol.">
        <title>The Global Catalogue of Microorganisms (GCM) 10K type strain sequencing project: providing services to taxonomists for standard genome sequencing and annotation.</title>
        <authorList>
            <consortium name="The Broad Institute Genomics Platform"/>
            <consortium name="The Broad Institute Genome Sequencing Center for Infectious Disease"/>
            <person name="Wu L."/>
            <person name="Ma J."/>
        </authorList>
    </citation>
    <scope>NUCLEOTIDE SEQUENCE [LARGE SCALE GENOMIC DNA]</scope>
    <source>
        <strain evidence="3">JCM 16673</strain>
    </source>
</reference>
<name>A0ABP7T2A0_9BURK</name>
<proteinExistence type="predicted"/>
<dbReference type="InterPro" id="IPR019600">
    <property type="entry name" value="Hemin_uptake_protein_HemP"/>
</dbReference>
<accession>A0ABP7T2A0</accession>
<dbReference type="Gene3D" id="2.10.70.10">
    <property type="entry name" value="Complement Module, domain 1"/>
    <property type="match status" value="1"/>
</dbReference>
<gene>
    <name evidence="2" type="ORF">GCM10022212_15450</name>
</gene>
<dbReference type="Proteomes" id="UP001501353">
    <property type="component" value="Unassembled WGS sequence"/>
</dbReference>
<evidence type="ECO:0000313" key="3">
    <source>
        <dbReference type="Proteomes" id="UP001501353"/>
    </source>
</evidence>
<dbReference type="EMBL" id="BAAAZE010000007">
    <property type="protein sequence ID" value="GAA4019962.1"/>
    <property type="molecule type" value="Genomic_DNA"/>
</dbReference>
<keyword evidence="3" id="KW-1185">Reference proteome</keyword>
<evidence type="ECO:0000313" key="2">
    <source>
        <dbReference type="EMBL" id="GAA4019962.1"/>
    </source>
</evidence>
<organism evidence="2 3">
    <name type="scientific">Actimicrobium antarcticum</name>
    <dbReference type="NCBI Taxonomy" id="1051899"/>
    <lineage>
        <taxon>Bacteria</taxon>
        <taxon>Pseudomonadati</taxon>
        <taxon>Pseudomonadota</taxon>
        <taxon>Betaproteobacteria</taxon>
        <taxon>Burkholderiales</taxon>
        <taxon>Oxalobacteraceae</taxon>
        <taxon>Actimicrobium</taxon>
    </lineage>
</organism>